<feature type="non-terminal residue" evidence="1">
    <location>
        <position position="1"/>
    </location>
</feature>
<name>A0A7Y0Q5K7_9FIRM</name>
<gene>
    <name evidence="1" type="ORF">HIJ39_23115</name>
</gene>
<evidence type="ECO:0000313" key="2">
    <source>
        <dbReference type="Proteomes" id="UP000533476"/>
    </source>
</evidence>
<sequence>ILALVFDIPADALATPEVPEQTGHAQPTAPSMTWADLMTWYQAHDQD</sequence>
<dbReference type="EMBL" id="JABBVZ010000296">
    <property type="protein sequence ID" value="NMP25186.1"/>
    <property type="molecule type" value="Genomic_DNA"/>
</dbReference>
<protein>
    <submittedName>
        <fullName evidence="1">Uncharacterized protein</fullName>
    </submittedName>
</protein>
<dbReference type="Proteomes" id="UP000533476">
    <property type="component" value="Unassembled WGS sequence"/>
</dbReference>
<reference evidence="1 2" key="1">
    <citation type="submission" date="2020-04" db="EMBL/GenBank/DDBJ databases">
        <authorList>
            <person name="Zhang R."/>
            <person name="Schippers A."/>
        </authorList>
    </citation>
    <scope>NUCLEOTIDE SEQUENCE [LARGE SCALE GENOMIC DNA]</scope>
    <source>
        <strain evidence="1 2">DSM 109850</strain>
    </source>
</reference>
<evidence type="ECO:0000313" key="1">
    <source>
        <dbReference type="EMBL" id="NMP25186.1"/>
    </source>
</evidence>
<accession>A0A7Y0Q5K7</accession>
<dbReference type="AlphaFoldDB" id="A0A7Y0Q5K7"/>
<organism evidence="1 2">
    <name type="scientific">Sulfobacillus harzensis</name>
    <dbReference type="NCBI Taxonomy" id="2729629"/>
    <lineage>
        <taxon>Bacteria</taxon>
        <taxon>Bacillati</taxon>
        <taxon>Bacillota</taxon>
        <taxon>Clostridia</taxon>
        <taxon>Eubacteriales</taxon>
        <taxon>Clostridiales Family XVII. Incertae Sedis</taxon>
        <taxon>Sulfobacillus</taxon>
    </lineage>
</organism>
<keyword evidence="2" id="KW-1185">Reference proteome</keyword>
<comment type="caution">
    <text evidence="1">The sequence shown here is derived from an EMBL/GenBank/DDBJ whole genome shotgun (WGS) entry which is preliminary data.</text>
</comment>
<proteinExistence type="predicted"/>